<accession>A0A1M6D0W3</accession>
<keyword evidence="2" id="KW-1185">Reference proteome</keyword>
<evidence type="ECO:0000313" key="2">
    <source>
        <dbReference type="Proteomes" id="UP000183994"/>
    </source>
</evidence>
<proteinExistence type="predicted"/>
<organism evidence="1 2">
    <name type="scientific">Desulfatibacillum alkenivorans DSM 16219</name>
    <dbReference type="NCBI Taxonomy" id="1121393"/>
    <lineage>
        <taxon>Bacteria</taxon>
        <taxon>Pseudomonadati</taxon>
        <taxon>Thermodesulfobacteriota</taxon>
        <taxon>Desulfobacteria</taxon>
        <taxon>Desulfobacterales</taxon>
        <taxon>Desulfatibacillaceae</taxon>
        <taxon>Desulfatibacillum</taxon>
    </lineage>
</organism>
<dbReference type="EMBL" id="FQZU01000001">
    <property type="protein sequence ID" value="SHI66896.1"/>
    <property type="molecule type" value="Genomic_DNA"/>
</dbReference>
<gene>
    <name evidence="1" type="ORF">SAMN02745216_00378</name>
</gene>
<reference evidence="2" key="1">
    <citation type="submission" date="2016-11" db="EMBL/GenBank/DDBJ databases">
        <authorList>
            <person name="Varghese N."/>
            <person name="Submissions S."/>
        </authorList>
    </citation>
    <scope>NUCLEOTIDE SEQUENCE [LARGE SCALE GENOMIC DNA]</scope>
    <source>
        <strain evidence="2">DSM 16219</strain>
    </source>
</reference>
<sequence length="79" mass="8845">MVSIILKVSPIALAHSRKPGHSVILNFPWNIIYLFEGKLVCVVDSESRNTPSRRYAAGDFLCCMISAIFWERSSAVKGF</sequence>
<dbReference type="Proteomes" id="UP000183994">
    <property type="component" value="Unassembled WGS sequence"/>
</dbReference>
<evidence type="ECO:0000313" key="1">
    <source>
        <dbReference type="EMBL" id="SHI66896.1"/>
    </source>
</evidence>
<protein>
    <submittedName>
        <fullName evidence="1">Uncharacterized protein</fullName>
    </submittedName>
</protein>
<name>A0A1M6D0W3_9BACT</name>
<dbReference type="AlphaFoldDB" id="A0A1M6D0W3"/>